<dbReference type="PROSITE" id="PS00028">
    <property type="entry name" value="ZINC_FINGER_C2H2_1"/>
    <property type="match status" value="6"/>
</dbReference>
<dbReference type="GO" id="GO:0006357">
    <property type="term" value="P:regulation of transcription by RNA polymerase II"/>
    <property type="evidence" value="ECO:0007669"/>
    <property type="project" value="TreeGrafter"/>
</dbReference>
<dbReference type="Pfam" id="PF00096">
    <property type="entry name" value="zf-C2H2"/>
    <property type="match status" value="6"/>
</dbReference>
<evidence type="ECO:0000256" key="7">
    <source>
        <dbReference type="ARBA" id="ARBA00023242"/>
    </source>
</evidence>
<keyword evidence="7" id="KW-0539">Nucleus</keyword>
<evidence type="ECO:0000256" key="6">
    <source>
        <dbReference type="ARBA" id="ARBA00023125"/>
    </source>
</evidence>
<keyword evidence="4 8" id="KW-0863">Zinc-finger</keyword>
<feature type="domain" description="C2H2-type" evidence="9">
    <location>
        <begin position="344"/>
        <end position="361"/>
    </location>
</feature>
<feature type="domain" description="C2H2-type" evidence="9">
    <location>
        <begin position="289"/>
        <end position="316"/>
    </location>
</feature>
<feature type="domain" description="C2H2-type" evidence="9">
    <location>
        <begin position="229"/>
        <end position="251"/>
    </location>
</feature>
<dbReference type="EMBL" id="OD021691">
    <property type="protein sequence ID" value="CAD7419518.1"/>
    <property type="molecule type" value="Genomic_DNA"/>
</dbReference>
<sequence length="361" mass="41688">MGSTGLPVNMSSQTWLKTMTTALTSETPGVDLKNNHCISCKLSFLSSFELKMHNVIYHNFRNRCNLTQRPTATTSRSSIKKPSRINPSDTYPCVPCDKSFKNQYLFNRHNAAYHSSNMCNVCGKQFNKQIDYKVHMKRFVDTQHFACDHCNATFKDESNLIRHEQTHTDDKRLVCRFCNYSAYTITKINNHERKHTGNYRHHCKVCKKGYNSLQNLESHNISVHSAEPHKCSICGKLYTSKYRYRRHLLEHKPNYIPENKFQCDTCGQTFKRAPILKKHMVCHLAVKPYECNQCGKRVTRKSSLKNHMRTHTGERPAVCNVCGKAFPSPYLSTHMRSHTGAKPFTCTTCDKSFTQRSTLVI</sequence>
<dbReference type="FunFam" id="3.30.160.60:FF:000446">
    <property type="entry name" value="Zinc finger protein"/>
    <property type="match status" value="1"/>
</dbReference>
<evidence type="ECO:0000256" key="2">
    <source>
        <dbReference type="ARBA" id="ARBA00022723"/>
    </source>
</evidence>
<keyword evidence="3" id="KW-0677">Repeat</keyword>
<evidence type="ECO:0000256" key="8">
    <source>
        <dbReference type="PROSITE-ProRule" id="PRU00042"/>
    </source>
</evidence>
<dbReference type="Pfam" id="PF13912">
    <property type="entry name" value="zf-C2H2_6"/>
    <property type="match status" value="1"/>
</dbReference>
<name>A0A7R9DR87_TIMPO</name>
<dbReference type="AlphaFoldDB" id="A0A7R9DR87"/>
<dbReference type="GO" id="GO:0000978">
    <property type="term" value="F:RNA polymerase II cis-regulatory region sequence-specific DNA binding"/>
    <property type="evidence" value="ECO:0007669"/>
    <property type="project" value="TreeGrafter"/>
</dbReference>
<keyword evidence="2" id="KW-0479">Metal-binding</keyword>
<dbReference type="PANTHER" id="PTHR24404">
    <property type="entry name" value="ZINC FINGER PROTEIN"/>
    <property type="match status" value="1"/>
</dbReference>
<dbReference type="FunFam" id="3.30.160.60:FF:001498">
    <property type="entry name" value="Zinc finger protein 404"/>
    <property type="match status" value="1"/>
</dbReference>
<dbReference type="Gene3D" id="3.30.160.60">
    <property type="entry name" value="Classic Zinc Finger"/>
    <property type="match status" value="7"/>
</dbReference>
<feature type="domain" description="C2H2-type" evidence="9">
    <location>
        <begin position="261"/>
        <end position="288"/>
    </location>
</feature>
<evidence type="ECO:0000313" key="10">
    <source>
        <dbReference type="EMBL" id="CAD7419518.1"/>
    </source>
</evidence>
<dbReference type="GO" id="GO:0003700">
    <property type="term" value="F:DNA-binding transcription factor activity"/>
    <property type="evidence" value="ECO:0007669"/>
    <property type="project" value="TreeGrafter"/>
</dbReference>
<dbReference type="PANTHER" id="PTHR24404:SF114">
    <property type="entry name" value="KLUMPFUSS, ISOFORM B-RELATED"/>
    <property type="match status" value="1"/>
</dbReference>
<dbReference type="PROSITE" id="PS50157">
    <property type="entry name" value="ZINC_FINGER_C2H2_2"/>
    <property type="match status" value="8"/>
</dbReference>
<dbReference type="GO" id="GO:0005634">
    <property type="term" value="C:nucleus"/>
    <property type="evidence" value="ECO:0007669"/>
    <property type="project" value="UniProtKB-SubCell"/>
</dbReference>
<protein>
    <recommendedName>
        <fullName evidence="9">C2H2-type domain-containing protein</fullName>
    </recommendedName>
</protein>
<accession>A0A7R9DR87</accession>
<dbReference type="SUPFAM" id="SSF57667">
    <property type="entry name" value="beta-beta-alpha zinc fingers"/>
    <property type="match status" value="6"/>
</dbReference>
<comment type="subcellular location">
    <subcellularLocation>
        <location evidence="1">Nucleus</location>
    </subcellularLocation>
</comment>
<dbReference type="FunFam" id="3.30.160.60:FF:000624">
    <property type="entry name" value="zinc finger protein 697"/>
    <property type="match status" value="1"/>
</dbReference>
<reference evidence="10" key="1">
    <citation type="submission" date="2020-11" db="EMBL/GenBank/DDBJ databases">
        <authorList>
            <person name="Tran Van P."/>
        </authorList>
    </citation>
    <scope>NUCLEOTIDE SEQUENCE</scope>
</reference>
<feature type="domain" description="C2H2-type" evidence="9">
    <location>
        <begin position="145"/>
        <end position="172"/>
    </location>
</feature>
<evidence type="ECO:0000259" key="9">
    <source>
        <dbReference type="PROSITE" id="PS50157"/>
    </source>
</evidence>
<dbReference type="InterPro" id="IPR050589">
    <property type="entry name" value="Ikaros_C2H2-ZF"/>
</dbReference>
<evidence type="ECO:0000256" key="1">
    <source>
        <dbReference type="ARBA" id="ARBA00004123"/>
    </source>
</evidence>
<dbReference type="SMART" id="SM00355">
    <property type="entry name" value="ZnF_C2H2"/>
    <property type="match status" value="10"/>
</dbReference>
<evidence type="ECO:0000256" key="5">
    <source>
        <dbReference type="ARBA" id="ARBA00022833"/>
    </source>
</evidence>
<feature type="domain" description="C2H2-type" evidence="9">
    <location>
        <begin position="91"/>
        <end position="119"/>
    </location>
</feature>
<feature type="domain" description="C2H2-type" evidence="9">
    <location>
        <begin position="317"/>
        <end position="343"/>
    </location>
</feature>
<feature type="domain" description="C2H2-type" evidence="9">
    <location>
        <begin position="201"/>
        <end position="229"/>
    </location>
</feature>
<gene>
    <name evidence="10" type="ORF">TPSB3V08_LOCUS13006</name>
</gene>
<dbReference type="InterPro" id="IPR036236">
    <property type="entry name" value="Znf_C2H2_sf"/>
</dbReference>
<keyword evidence="5" id="KW-0862">Zinc</keyword>
<organism evidence="10">
    <name type="scientific">Timema poppense</name>
    <name type="common">Walking stick</name>
    <dbReference type="NCBI Taxonomy" id="170557"/>
    <lineage>
        <taxon>Eukaryota</taxon>
        <taxon>Metazoa</taxon>
        <taxon>Ecdysozoa</taxon>
        <taxon>Arthropoda</taxon>
        <taxon>Hexapoda</taxon>
        <taxon>Insecta</taxon>
        <taxon>Pterygota</taxon>
        <taxon>Neoptera</taxon>
        <taxon>Polyneoptera</taxon>
        <taxon>Phasmatodea</taxon>
        <taxon>Timematodea</taxon>
        <taxon>Timematoidea</taxon>
        <taxon>Timematidae</taxon>
        <taxon>Timema</taxon>
    </lineage>
</organism>
<dbReference type="GO" id="GO:0008270">
    <property type="term" value="F:zinc ion binding"/>
    <property type="evidence" value="ECO:0007669"/>
    <property type="project" value="UniProtKB-KW"/>
</dbReference>
<keyword evidence="6" id="KW-0238">DNA-binding</keyword>
<dbReference type="InterPro" id="IPR013087">
    <property type="entry name" value="Znf_C2H2_type"/>
</dbReference>
<evidence type="ECO:0000256" key="3">
    <source>
        <dbReference type="ARBA" id="ARBA00022737"/>
    </source>
</evidence>
<proteinExistence type="predicted"/>
<evidence type="ECO:0000256" key="4">
    <source>
        <dbReference type="ARBA" id="ARBA00022771"/>
    </source>
</evidence>